<organism evidence="1 2">
    <name type="scientific">Nostoc linckia z8</name>
    <dbReference type="NCBI Taxonomy" id="1628746"/>
    <lineage>
        <taxon>Bacteria</taxon>
        <taxon>Bacillati</taxon>
        <taxon>Cyanobacteriota</taxon>
        <taxon>Cyanophyceae</taxon>
        <taxon>Nostocales</taxon>
        <taxon>Nostocaceae</taxon>
        <taxon>Nostoc</taxon>
    </lineage>
</organism>
<comment type="caution">
    <text evidence="1">The sequence shown here is derived from an EMBL/GenBank/DDBJ whole genome shotgun (WGS) entry which is preliminary data.</text>
</comment>
<reference evidence="1 2" key="1">
    <citation type="submission" date="2015-02" db="EMBL/GenBank/DDBJ databases">
        <title>Nostoc linckia genome annotation.</title>
        <authorList>
            <person name="Zhou Z."/>
        </authorList>
    </citation>
    <scope>NUCLEOTIDE SEQUENCE [LARGE SCALE GENOMIC DNA]</scope>
    <source>
        <strain evidence="2">z8</strain>
    </source>
</reference>
<name>A0A9Q6ELV2_NOSLI</name>
<evidence type="ECO:0000313" key="1">
    <source>
        <dbReference type="EMBL" id="PHK04393.1"/>
    </source>
</evidence>
<gene>
    <name evidence="1" type="ORF">VF08_11290</name>
</gene>
<dbReference type="GeneID" id="57095273"/>
<accession>A0A9Q6ELV2</accession>
<proteinExistence type="predicted"/>
<dbReference type="CDD" id="cd02208">
    <property type="entry name" value="cupin_RmlC-like"/>
    <property type="match status" value="1"/>
</dbReference>
<dbReference type="AlphaFoldDB" id="A0A9Q6ELV2"/>
<dbReference type="Proteomes" id="UP000222310">
    <property type="component" value="Unassembled WGS sequence"/>
</dbReference>
<dbReference type="SUPFAM" id="SSF51182">
    <property type="entry name" value="RmlC-like cupins"/>
    <property type="match status" value="1"/>
</dbReference>
<evidence type="ECO:0000313" key="2">
    <source>
        <dbReference type="Proteomes" id="UP000222310"/>
    </source>
</evidence>
<dbReference type="RefSeq" id="WP_099067774.1">
    <property type="nucleotide sequence ID" value="NZ_LAHD01000026.1"/>
</dbReference>
<sequence>MRKARLESMVRGWIVGNFTPSLYQTNDVEFAVQSYKAGAYEEWHYHKIATEITVIVVGEAEMAGQRYTSGDILVIESGEETDFKAITDVITAVVKIPGANNDKYVRGAN</sequence>
<dbReference type="Gene3D" id="2.60.120.10">
    <property type="entry name" value="Jelly Rolls"/>
    <property type="match status" value="1"/>
</dbReference>
<evidence type="ECO:0008006" key="3">
    <source>
        <dbReference type="Google" id="ProtNLM"/>
    </source>
</evidence>
<dbReference type="EMBL" id="LAHD01000026">
    <property type="protein sequence ID" value="PHK04393.1"/>
    <property type="molecule type" value="Genomic_DNA"/>
</dbReference>
<dbReference type="InterPro" id="IPR014710">
    <property type="entry name" value="RmlC-like_jellyroll"/>
</dbReference>
<dbReference type="InterPro" id="IPR011051">
    <property type="entry name" value="RmlC_Cupin_sf"/>
</dbReference>
<protein>
    <recommendedName>
        <fullName evidence="3">Cupin domain-containing protein</fullName>
    </recommendedName>
</protein>